<keyword evidence="2 6" id="KW-0547">Nucleotide-binding</keyword>
<feature type="compositionally biased region" description="Polar residues" evidence="8">
    <location>
        <begin position="286"/>
        <end position="304"/>
    </location>
</feature>
<dbReference type="PANTHER" id="PTHR43289:SF6">
    <property type="entry name" value="SERINE_THREONINE-PROTEIN KINASE NEKL-3"/>
    <property type="match status" value="1"/>
</dbReference>
<keyword evidence="10" id="KW-1185">Reference proteome</keyword>
<organism evidence="10 11">
    <name type="scientific">Acrobeloides nanus</name>
    <dbReference type="NCBI Taxonomy" id="290746"/>
    <lineage>
        <taxon>Eukaryota</taxon>
        <taxon>Metazoa</taxon>
        <taxon>Ecdysozoa</taxon>
        <taxon>Nematoda</taxon>
        <taxon>Chromadorea</taxon>
        <taxon>Rhabditida</taxon>
        <taxon>Tylenchina</taxon>
        <taxon>Cephalobomorpha</taxon>
        <taxon>Cephaloboidea</taxon>
        <taxon>Cephalobidae</taxon>
        <taxon>Acrobeloides</taxon>
    </lineage>
</organism>
<comment type="similarity">
    <text evidence="7">Belongs to the protein kinase superfamily.</text>
</comment>
<dbReference type="Proteomes" id="UP000887540">
    <property type="component" value="Unplaced"/>
</dbReference>
<proteinExistence type="inferred from homology"/>
<keyword evidence="7" id="KW-0723">Serine/threonine-protein kinase</keyword>
<evidence type="ECO:0000256" key="3">
    <source>
        <dbReference type="ARBA" id="ARBA00022777"/>
    </source>
</evidence>
<dbReference type="GO" id="GO:0005524">
    <property type="term" value="F:ATP binding"/>
    <property type="evidence" value="ECO:0007669"/>
    <property type="project" value="UniProtKB-UniRule"/>
</dbReference>
<keyword evidence="3" id="KW-0418">Kinase</keyword>
<dbReference type="PROSITE" id="PS50011">
    <property type="entry name" value="PROTEIN_KINASE_DOM"/>
    <property type="match status" value="1"/>
</dbReference>
<protein>
    <recommendedName>
        <fullName evidence="5">NEK6-subfamily protein kinase</fullName>
        <ecNumber evidence="5">2.7.11.34</ecNumber>
    </recommendedName>
</protein>
<evidence type="ECO:0000313" key="10">
    <source>
        <dbReference type="Proteomes" id="UP000887540"/>
    </source>
</evidence>
<dbReference type="Gene3D" id="3.30.200.20">
    <property type="entry name" value="Phosphorylase Kinase, domain 1"/>
    <property type="match status" value="1"/>
</dbReference>
<dbReference type="InterPro" id="IPR017441">
    <property type="entry name" value="Protein_kinase_ATP_BS"/>
</dbReference>
<dbReference type="Pfam" id="PF00069">
    <property type="entry name" value="Pkinase"/>
    <property type="match status" value="1"/>
</dbReference>
<feature type="region of interest" description="Disordered" evidence="8">
    <location>
        <begin position="281"/>
        <end position="304"/>
    </location>
</feature>
<keyword evidence="1" id="KW-0808">Transferase</keyword>
<dbReference type="AlphaFoldDB" id="A0A914BX18"/>
<accession>A0A914BX18</accession>
<evidence type="ECO:0000313" key="11">
    <source>
        <dbReference type="WBParaSite" id="ACRNAN_Path_1181.g4578.t1"/>
    </source>
</evidence>
<dbReference type="EC" id="2.7.11.34" evidence="5"/>
<dbReference type="InterPro" id="IPR011009">
    <property type="entry name" value="Kinase-like_dom_sf"/>
</dbReference>
<name>A0A914BX18_9BILA</name>
<evidence type="ECO:0000259" key="9">
    <source>
        <dbReference type="PROSITE" id="PS50011"/>
    </source>
</evidence>
<evidence type="ECO:0000256" key="7">
    <source>
        <dbReference type="RuleBase" id="RU000304"/>
    </source>
</evidence>
<dbReference type="InterPro" id="IPR008271">
    <property type="entry name" value="Ser/Thr_kinase_AS"/>
</dbReference>
<evidence type="ECO:0000256" key="4">
    <source>
        <dbReference type="ARBA" id="ARBA00022840"/>
    </source>
</evidence>
<dbReference type="GO" id="GO:0004674">
    <property type="term" value="F:protein serine/threonine kinase activity"/>
    <property type="evidence" value="ECO:0007669"/>
    <property type="project" value="UniProtKB-KW"/>
</dbReference>
<dbReference type="CDD" id="cd08224">
    <property type="entry name" value="STKc_Nek6_7"/>
    <property type="match status" value="1"/>
</dbReference>
<keyword evidence="4 6" id="KW-0067">ATP-binding</keyword>
<dbReference type="InterPro" id="IPR000719">
    <property type="entry name" value="Prot_kinase_dom"/>
</dbReference>
<dbReference type="WBParaSite" id="ACRNAN_Path_1181.g4578.t1">
    <property type="protein sequence ID" value="ACRNAN_Path_1181.g4578.t1"/>
    <property type="gene ID" value="ACRNAN_Path_1181.g4578"/>
</dbReference>
<feature type="domain" description="Protein kinase" evidence="9">
    <location>
        <begin position="13"/>
        <end position="277"/>
    </location>
</feature>
<dbReference type="PANTHER" id="PTHR43289">
    <property type="entry name" value="MITOGEN-ACTIVATED PROTEIN KINASE KINASE KINASE 20-RELATED"/>
    <property type="match status" value="1"/>
</dbReference>
<dbReference type="SUPFAM" id="SSF56112">
    <property type="entry name" value="Protein kinase-like (PK-like)"/>
    <property type="match status" value="1"/>
</dbReference>
<reference evidence="11" key="1">
    <citation type="submission" date="2022-11" db="UniProtKB">
        <authorList>
            <consortium name="WormBaseParasite"/>
        </authorList>
    </citation>
    <scope>IDENTIFICATION</scope>
</reference>
<feature type="binding site" evidence="6">
    <location>
        <position position="41"/>
    </location>
    <ligand>
        <name>ATP</name>
        <dbReference type="ChEBI" id="CHEBI:30616"/>
    </ligand>
</feature>
<evidence type="ECO:0000256" key="8">
    <source>
        <dbReference type="SAM" id="MobiDB-lite"/>
    </source>
</evidence>
<evidence type="ECO:0000256" key="6">
    <source>
        <dbReference type="PROSITE-ProRule" id="PRU10141"/>
    </source>
</evidence>
<evidence type="ECO:0000256" key="1">
    <source>
        <dbReference type="ARBA" id="ARBA00022679"/>
    </source>
</evidence>
<sequence length="304" mass="34959">MTQFLQAEDLASLEVDKKIGKGQFSEVYRVKNKAGECLALKKIQLHAMKDKKSKDDCMKEIDLLKQLEHENIIRYYASFVVDKELNIVLEIADAGDLSRLIRHFKKNHRLLPEKSVWKYFVQISRGLAYMHSKRIMHRDIKPANVFITSQGVAKLGDLGLGRFFSTQTYKAHSIVGTPYYMSPERMNETGYNFKSDIWSVGCLLYEMAALQSPFFGEKMNLYALVKKIEKCEYPPLPSNIYSQQLRLLISNCICNDPNKRFDAEQVVIIAERMHAHCQGLPLPENPFQQRNSETPSNQPISSES</sequence>
<dbReference type="PIRSF" id="PIRSF000654">
    <property type="entry name" value="Integrin-linked_kinase"/>
    <property type="match status" value="1"/>
</dbReference>
<evidence type="ECO:0000256" key="5">
    <source>
        <dbReference type="ARBA" id="ARBA00039067"/>
    </source>
</evidence>
<dbReference type="SMART" id="SM00220">
    <property type="entry name" value="S_TKc"/>
    <property type="match status" value="1"/>
</dbReference>
<dbReference type="FunFam" id="1.10.510.10:FF:000148">
    <property type="entry name" value="Serine/threonine-protein kinase Nek7"/>
    <property type="match status" value="1"/>
</dbReference>
<dbReference type="PROSITE" id="PS00107">
    <property type="entry name" value="PROTEIN_KINASE_ATP"/>
    <property type="match status" value="1"/>
</dbReference>
<dbReference type="Gene3D" id="1.10.510.10">
    <property type="entry name" value="Transferase(Phosphotransferase) domain 1"/>
    <property type="match status" value="1"/>
</dbReference>
<dbReference type="PROSITE" id="PS00108">
    <property type="entry name" value="PROTEIN_KINASE_ST"/>
    <property type="match status" value="1"/>
</dbReference>
<evidence type="ECO:0000256" key="2">
    <source>
        <dbReference type="ARBA" id="ARBA00022741"/>
    </source>
</evidence>